<feature type="transmembrane region" description="Helical" evidence="7">
    <location>
        <begin position="12"/>
        <end position="33"/>
    </location>
</feature>
<reference evidence="9" key="1">
    <citation type="submission" date="2021-12" db="EMBL/GenBank/DDBJ databases">
        <authorList>
            <person name="Cha I.-T."/>
            <person name="Lee K.-E."/>
            <person name="Park S.-J."/>
        </authorList>
    </citation>
    <scope>NUCLEOTIDE SEQUENCE</scope>
    <source>
        <strain evidence="9">YSM-43</strain>
    </source>
</reference>
<reference evidence="9" key="2">
    <citation type="submission" date="2022-04" db="EMBL/GenBank/DDBJ databases">
        <title>Complete Genome Sequence of Flavobacterium sediminilitoris YSM-43, Isolated from a Tidal Sediment.</title>
        <authorList>
            <person name="Lee P.A."/>
        </authorList>
    </citation>
    <scope>NUCLEOTIDE SEQUENCE</scope>
    <source>
        <strain evidence="9">YSM-43</strain>
    </source>
</reference>
<dbReference type="GO" id="GO:0008233">
    <property type="term" value="F:peptidase activity"/>
    <property type="evidence" value="ECO:0007669"/>
    <property type="project" value="UniProtKB-KW"/>
</dbReference>
<evidence type="ECO:0000256" key="2">
    <source>
        <dbReference type="ARBA" id="ARBA00009045"/>
    </source>
</evidence>
<dbReference type="Pfam" id="PF01694">
    <property type="entry name" value="Rhomboid"/>
    <property type="match status" value="1"/>
</dbReference>
<keyword evidence="3 7" id="KW-0812">Transmembrane</keyword>
<evidence type="ECO:0000256" key="7">
    <source>
        <dbReference type="SAM" id="Phobius"/>
    </source>
</evidence>
<dbReference type="Gene3D" id="1.20.1540.10">
    <property type="entry name" value="Rhomboid-like"/>
    <property type="match status" value="1"/>
</dbReference>
<dbReference type="SUPFAM" id="SSF144091">
    <property type="entry name" value="Rhomboid-like"/>
    <property type="match status" value="1"/>
</dbReference>
<keyword evidence="9" id="KW-0645">Protease</keyword>
<feature type="transmembrane region" description="Helical" evidence="7">
    <location>
        <begin position="377"/>
        <end position="404"/>
    </location>
</feature>
<feature type="transmembrane region" description="Helical" evidence="7">
    <location>
        <begin position="329"/>
        <end position="348"/>
    </location>
</feature>
<feature type="transmembrane region" description="Helical" evidence="7">
    <location>
        <begin position="495"/>
        <end position="514"/>
    </location>
</feature>
<dbReference type="InterPro" id="IPR050925">
    <property type="entry name" value="Rhomboid_protease_S54"/>
</dbReference>
<keyword evidence="5 7" id="KW-1133">Transmembrane helix</keyword>
<keyword evidence="4" id="KW-0378">Hydrolase</keyword>
<feature type="transmembrane region" description="Helical" evidence="7">
    <location>
        <begin position="441"/>
        <end position="459"/>
    </location>
</feature>
<dbReference type="PANTHER" id="PTHR43731">
    <property type="entry name" value="RHOMBOID PROTEASE"/>
    <property type="match status" value="1"/>
</dbReference>
<comment type="subcellular location">
    <subcellularLocation>
        <location evidence="1">Membrane</location>
        <topology evidence="1">Multi-pass membrane protein</topology>
    </subcellularLocation>
</comment>
<feature type="transmembrane region" description="Helical" evidence="7">
    <location>
        <begin position="416"/>
        <end position="435"/>
    </location>
</feature>
<feature type="transmembrane region" description="Helical" evidence="7">
    <location>
        <begin position="471"/>
        <end position="489"/>
    </location>
</feature>
<feature type="transmembrane region" description="Helical" evidence="7">
    <location>
        <begin position="273"/>
        <end position="294"/>
    </location>
</feature>
<sequence length="525" mass="60286">MKDYLVKFKYIFPVYVLINLGTVIGLFILRYLFTIKFQILAIDEKIWELWIPMILPGILLLIFMQPRLKVLTFKNNDDKSFFFVFVGWVFIMATTMNSQQYLINSTGSLVVINDYQDIKSDTIRYISFQKPFVLDDNQLGFSADLRVSGKHNNEFNYDFFFVMPFIQSNVSKEDEVSTVWYCKSFHKQISNRESEDFKRDIFNKFYMECVNSLNATNFNTIEYFERLGTSGTYKNGLKAVNSIFPGTINKDKKDLPILLSPVSSKFDERAGNLLPWFFVLIGSGLLAMALLLMWPTYNKKKHDTILKGNRKNNNNLYGFIQILIPKRNYFIVSILLDSMIVLYFLQLIQLNSGFMSHSELLLQWGAVRKDEVFDGAYWRLFTCMFSHGGFLHLLYNGIALLFVGIHVEPLLGRVKFSIYFILSGIAASLASIIWYDNVISVGASGAIFGLFGLAIFIDYFKTKSFGSNKYLITLFAIFAGINFIYGLMVPNTDNAGHFGGFIAGIVLAYLNSIIDSEDEFATKRR</sequence>
<dbReference type="InterPro" id="IPR035952">
    <property type="entry name" value="Rhomboid-like_sf"/>
</dbReference>
<keyword evidence="10" id="KW-1185">Reference proteome</keyword>
<proteinExistence type="inferred from homology"/>
<accession>A0ABY4HQC0</accession>
<evidence type="ECO:0000256" key="5">
    <source>
        <dbReference type="ARBA" id="ARBA00022989"/>
    </source>
</evidence>
<evidence type="ECO:0000256" key="4">
    <source>
        <dbReference type="ARBA" id="ARBA00022801"/>
    </source>
</evidence>
<organism evidence="9 10">
    <name type="scientific">Flavobacterium sediminilitoris</name>
    <dbReference type="NCBI Taxonomy" id="2024526"/>
    <lineage>
        <taxon>Bacteria</taxon>
        <taxon>Pseudomonadati</taxon>
        <taxon>Bacteroidota</taxon>
        <taxon>Flavobacteriia</taxon>
        <taxon>Flavobacteriales</taxon>
        <taxon>Flavobacteriaceae</taxon>
        <taxon>Flavobacterium</taxon>
    </lineage>
</organism>
<dbReference type="InterPro" id="IPR022764">
    <property type="entry name" value="Peptidase_S54_rhomboid_dom"/>
</dbReference>
<protein>
    <submittedName>
        <fullName evidence="9">Rhomboid family intramembrane serine protease</fullName>
    </submittedName>
</protein>
<gene>
    <name evidence="9" type="ORF">LXD69_16975</name>
</gene>
<dbReference type="RefSeq" id="WP_246916247.1">
    <property type="nucleotide sequence ID" value="NZ_CP090145.1"/>
</dbReference>
<keyword evidence="6 7" id="KW-0472">Membrane</keyword>
<evidence type="ECO:0000256" key="3">
    <source>
        <dbReference type="ARBA" id="ARBA00022692"/>
    </source>
</evidence>
<dbReference type="EMBL" id="CP090145">
    <property type="protein sequence ID" value="UOX33714.1"/>
    <property type="molecule type" value="Genomic_DNA"/>
</dbReference>
<evidence type="ECO:0000259" key="8">
    <source>
        <dbReference type="Pfam" id="PF01694"/>
    </source>
</evidence>
<evidence type="ECO:0000256" key="6">
    <source>
        <dbReference type="ARBA" id="ARBA00023136"/>
    </source>
</evidence>
<name>A0ABY4HQC0_9FLAO</name>
<feature type="domain" description="Peptidase S54 rhomboid" evidence="8">
    <location>
        <begin position="375"/>
        <end position="510"/>
    </location>
</feature>
<dbReference type="Proteomes" id="UP000830454">
    <property type="component" value="Chromosome"/>
</dbReference>
<evidence type="ECO:0000256" key="1">
    <source>
        <dbReference type="ARBA" id="ARBA00004141"/>
    </source>
</evidence>
<feature type="transmembrane region" description="Helical" evidence="7">
    <location>
        <begin position="49"/>
        <end position="68"/>
    </location>
</feature>
<comment type="similarity">
    <text evidence="2">Belongs to the peptidase S54 family.</text>
</comment>
<evidence type="ECO:0000313" key="10">
    <source>
        <dbReference type="Proteomes" id="UP000830454"/>
    </source>
</evidence>
<feature type="transmembrane region" description="Helical" evidence="7">
    <location>
        <begin position="80"/>
        <end position="96"/>
    </location>
</feature>
<evidence type="ECO:0000313" key="9">
    <source>
        <dbReference type="EMBL" id="UOX33714.1"/>
    </source>
</evidence>
<dbReference type="GO" id="GO:0006508">
    <property type="term" value="P:proteolysis"/>
    <property type="evidence" value="ECO:0007669"/>
    <property type="project" value="UniProtKB-KW"/>
</dbReference>
<dbReference type="PANTHER" id="PTHR43731:SF14">
    <property type="entry name" value="PRESENILIN-ASSOCIATED RHOMBOID-LIKE PROTEIN, MITOCHONDRIAL"/>
    <property type="match status" value="1"/>
</dbReference>